<protein>
    <submittedName>
        <fullName evidence="4">DUF881 domain-containing protein</fullName>
    </submittedName>
</protein>
<evidence type="ECO:0000313" key="4">
    <source>
        <dbReference type="EMBL" id="QSB12600.1"/>
    </source>
</evidence>
<dbReference type="KEGG" id="nhy:JQS43_12850"/>
<evidence type="ECO:0000256" key="2">
    <source>
        <dbReference type="SAM" id="Coils"/>
    </source>
</evidence>
<dbReference type="PANTHER" id="PTHR37313">
    <property type="entry name" value="UPF0749 PROTEIN RV1825"/>
    <property type="match status" value="1"/>
</dbReference>
<dbReference type="GO" id="GO:0005886">
    <property type="term" value="C:plasma membrane"/>
    <property type="evidence" value="ECO:0007669"/>
    <property type="project" value="TreeGrafter"/>
</dbReference>
<sequence length="300" mass="30990">MSDERERSEPPPQRAEPGGEGADPAAVPAEPVSRDPAVDDSPGEVVADAGAEPAGGRAAAGSGWRRWLAPSGSPTGWVTVVLLALLGFTFTVQVRSVAEDPTVAALGQEDLVRILANLDAHEERLRRDIGELQETHRRLTSADESQQEALAEAGRRADELGILAGTLPAAGPGVVVEFRGGPDAVNAARVLDAVQELRSAGAEAMQVAGADGAAVRVVASTYFVDGEQGLVVDGESLVAPYRLTVIGEPETLAPALRIPGGVVESVQRDGGTVTVNEETGGVEVSAVREQAALEHARPDS</sequence>
<evidence type="ECO:0000256" key="3">
    <source>
        <dbReference type="SAM" id="MobiDB-lite"/>
    </source>
</evidence>
<dbReference type="Gene3D" id="3.30.70.1880">
    <property type="entry name" value="Protein of unknown function DUF881"/>
    <property type="match status" value="1"/>
</dbReference>
<proteinExistence type="inferred from homology"/>
<accession>A0A895YEE9</accession>
<feature type="compositionally biased region" description="Low complexity" evidence="3">
    <location>
        <begin position="22"/>
        <end position="31"/>
    </location>
</feature>
<feature type="compositionally biased region" description="Low complexity" evidence="3">
    <location>
        <begin position="47"/>
        <end position="62"/>
    </location>
</feature>
<keyword evidence="5" id="KW-1185">Reference proteome</keyword>
<feature type="coiled-coil region" evidence="2">
    <location>
        <begin position="115"/>
        <end position="142"/>
    </location>
</feature>
<dbReference type="EMBL" id="CP070499">
    <property type="protein sequence ID" value="QSB12600.1"/>
    <property type="molecule type" value="Genomic_DNA"/>
</dbReference>
<reference evidence="4" key="1">
    <citation type="submission" date="2021-02" db="EMBL/GenBank/DDBJ databases">
        <title>Natrosporangium hydrolyticum gen. nov., sp. nov, a haloalkaliphilic actinobacterium from a soda solonchak soil.</title>
        <authorList>
            <person name="Sorokin D.Y."/>
            <person name="Khijniak T.V."/>
            <person name="Zakharycheva A.P."/>
            <person name="Boueva O.V."/>
            <person name="Ariskina E.V."/>
            <person name="Hahnke R.L."/>
            <person name="Bunk B."/>
            <person name="Sproer C."/>
            <person name="Schumann P."/>
            <person name="Evtushenko L.I."/>
            <person name="Kublanov I.V."/>
        </authorList>
    </citation>
    <scope>NUCLEOTIDE SEQUENCE</scope>
    <source>
        <strain evidence="4">DSM 106523</strain>
    </source>
</reference>
<feature type="region of interest" description="Disordered" evidence="3">
    <location>
        <begin position="1"/>
        <end position="62"/>
    </location>
</feature>
<gene>
    <name evidence="4" type="ORF">JQS43_12850</name>
</gene>
<dbReference type="Proteomes" id="UP000662857">
    <property type="component" value="Chromosome"/>
</dbReference>
<dbReference type="AlphaFoldDB" id="A0A895YEE9"/>
<evidence type="ECO:0000313" key="5">
    <source>
        <dbReference type="Proteomes" id="UP000662857"/>
    </source>
</evidence>
<keyword evidence="2" id="KW-0175">Coiled coil</keyword>
<name>A0A895YEE9_9ACTN</name>
<dbReference type="RefSeq" id="WP_239674639.1">
    <property type="nucleotide sequence ID" value="NZ_CP070499.1"/>
</dbReference>
<dbReference type="Pfam" id="PF05949">
    <property type="entry name" value="DUF881"/>
    <property type="match status" value="1"/>
</dbReference>
<dbReference type="PANTHER" id="PTHR37313:SF2">
    <property type="entry name" value="UPF0749 PROTEIN YLXX"/>
    <property type="match status" value="1"/>
</dbReference>
<organism evidence="4 5">
    <name type="scientific">Natronosporangium hydrolyticum</name>
    <dbReference type="NCBI Taxonomy" id="2811111"/>
    <lineage>
        <taxon>Bacteria</taxon>
        <taxon>Bacillati</taxon>
        <taxon>Actinomycetota</taxon>
        <taxon>Actinomycetes</taxon>
        <taxon>Micromonosporales</taxon>
        <taxon>Micromonosporaceae</taxon>
        <taxon>Natronosporangium</taxon>
    </lineage>
</organism>
<comment type="similarity">
    <text evidence="1">Belongs to the UPF0749 family.</text>
</comment>
<dbReference type="InterPro" id="IPR010273">
    <property type="entry name" value="DUF881"/>
</dbReference>
<evidence type="ECO:0000256" key="1">
    <source>
        <dbReference type="ARBA" id="ARBA00009108"/>
    </source>
</evidence>